<accession>A0A6G5A3B8</accession>
<reference evidence="1" key="2">
    <citation type="submission" date="2020-03" db="EMBL/GenBank/DDBJ databases">
        <title>A transcriptome and proteome of the tick Rhipicephalus microplus shaped by the genetic composition of its hosts and developmental stage.</title>
        <authorList>
            <person name="Garcia G.R."/>
            <person name="Ribeiro J.M.C."/>
            <person name="Maruyama S.R."/>
            <person name="Gardinasse L.G."/>
            <person name="Nelson K."/>
            <person name="Ferreira B.R."/>
            <person name="Andrade T.G."/>
            <person name="Santos I.K.F.M."/>
        </authorList>
    </citation>
    <scope>NUCLEOTIDE SEQUENCE</scope>
    <source>
        <strain evidence="1">NSGR</strain>
        <tissue evidence="1">Salivary glands</tissue>
    </source>
</reference>
<organism evidence="1">
    <name type="scientific">Rhipicephalus microplus</name>
    <name type="common">Cattle tick</name>
    <name type="synonym">Boophilus microplus</name>
    <dbReference type="NCBI Taxonomy" id="6941"/>
    <lineage>
        <taxon>Eukaryota</taxon>
        <taxon>Metazoa</taxon>
        <taxon>Ecdysozoa</taxon>
        <taxon>Arthropoda</taxon>
        <taxon>Chelicerata</taxon>
        <taxon>Arachnida</taxon>
        <taxon>Acari</taxon>
        <taxon>Parasitiformes</taxon>
        <taxon>Ixodida</taxon>
        <taxon>Ixodoidea</taxon>
        <taxon>Ixodidae</taxon>
        <taxon>Rhipicephalinae</taxon>
        <taxon>Rhipicephalus</taxon>
        <taxon>Boophilus</taxon>
    </lineage>
</organism>
<sequence length="159" mass="18458">MWLVVLCPVFRMIYGFYIIYEHVDRVEKIASSKLAEQKEPHLCNLGWNNCVYVFNKQNKNFKCSFKDILRRLGQIHSNLYITISDSSKSCSDFSARYWQCISRFPFIFFHLKAFTILIIAPHLRILNLAKFAVSAARDAICIVVTSYSKSDNGEPSLEM</sequence>
<proteinExistence type="predicted"/>
<reference evidence="2" key="1">
    <citation type="submission" date="2019-09" db="EMBL/GenBank/DDBJ databases">
        <title>Organ-specific transcriptomic study of the physiology of the cattle tick, Rhipicephalus microplus.</title>
        <authorList>
            <person name="Tirloni L."/>
            <person name="Braz G."/>
            <person name="Gandara A.C.P."/>
            <person name="Sabadin G.A."/>
            <person name="da Silva R.M."/>
            <person name="Guizzo M.G."/>
            <person name="Machado J.A."/>
            <person name="Costa E.P."/>
            <person name="Gomes H.F."/>
            <person name="Moraes J."/>
            <person name="Mota M.B.S."/>
            <person name="Mesquita R.D."/>
            <person name="Alvarenga P.H."/>
            <person name="Alves F."/>
            <person name="Seixas A."/>
            <person name="da Fonseca R.N."/>
            <person name="Fogaca A."/>
            <person name="Logullo C."/>
            <person name="Tanaka A."/>
            <person name="Daffre S."/>
            <person name="Termignoni C."/>
            <person name="Vaz I.S.Jr."/>
            <person name="Oliveira P.L."/>
            <person name="Ribeiro J.M."/>
        </authorList>
    </citation>
    <scope>NUCLEOTIDE SEQUENCE</scope>
    <source>
        <strain evidence="2">Porto Alegre</strain>
    </source>
</reference>
<dbReference type="AlphaFoldDB" id="A0A6G5A3B8"/>
<evidence type="ECO:0000313" key="2">
    <source>
        <dbReference type="EMBL" id="NOV42486.1"/>
    </source>
</evidence>
<evidence type="ECO:0000313" key="1">
    <source>
        <dbReference type="EMBL" id="NIE44527.1"/>
    </source>
</evidence>
<name>A0A6G5A3B8_RHIMP</name>
<dbReference type="EMBL" id="GHWJ01009749">
    <property type="protein sequence ID" value="NOV42486.1"/>
    <property type="molecule type" value="Transcribed_RNA"/>
</dbReference>
<protein>
    <submittedName>
        <fullName evidence="1">Uncharacterized protein</fullName>
    </submittedName>
</protein>
<dbReference type="EMBL" id="GIKN01002254">
    <property type="protein sequence ID" value="NIE44527.1"/>
    <property type="molecule type" value="Transcribed_RNA"/>
</dbReference>